<proteinExistence type="predicted"/>
<keyword evidence="2" id="KW-1185">Reference proteome</keyword>
<gene>
    <name evidence="1" type="ORF">L596_003746</name>
</gene>
<sequence>MDQTPNERNTSSLHNISLQLDIISQRGVQDKLHGSHVQMCRYRISRVLPLGLSDNTFPLARFTEKILIPSSARRSRGG</sequence>
<evidence type="ECO:0000313" key="1">
    <source>
        <dbReference type="EMBL" id="TMS36622.1"/>
    </source>
</evidence>
<reference evidence="1 2" key="2">
    <citation type="journal article" date="2019" name="G3 (Bethesda)">
        <title>Hybrid Assembly of the Genome of the Entomopathogenic Nematode Steinernema carpocapsae Identifies the X-Chromosome.</title>
        <authorList>
            <person name="Serra L."/>
            <person name="Macchietto M."/>
            <person name="Macias-Munoz A."/>
            <person name="McGill C.J."/>
            <person name="Rodriguez I.M."/>
            <person name="Rodriguez B."/>
            <person name="Murad R."/>
            <person name="Mortazavi A."/>
        </authorList>
    </citation>
    <scope>NUCLEOTIDE SEQUENCE [LARGE SCALE GENOMIC DNA]</scope>
    <source>
        <strain evidence="1 2">ALL</strain>
    </source>
</reference>
<evidence type="ECO:0000313" key="2">
    <source>
        <dbReference type="Proteomes" id="UP000298663"/>
    </source>
</evidence>
<protein>
    <submittedName>
        <fullName evidence="1">Uncharacterized protein</fullName>
    </submittedName>
</protein>
<organism evidence="1 2">
    <name type="scientific">Steinernema carpocapsae</name>
    <name type="common">Entomopathogenic nematode</name>
    <dbReference type="NCBI Taxonomy" id="34508"/>
    <lineage>
        <taxon>Eukaryota</taxon>
        <taxon>Metazoa</taxon>
        <taxon>Ecdysozoa</taxon>
        <taxon>Nematoda</taxon>
        <taxon>Chromadorea</taxon>
        <taxon>Rhabditida</taxon>
        <taxon>Tylenchina</taxon>
        <taxon>Panagrolaimomorpha</taxon>
        <taxon>Strongyloidoidea</taxon>
        <taxon>Steinernematidae</taxon>
        <taxon>Steinernema</taxon>
    </lineage>
</organism>
<dbReference type="AlphaFoldDB" id="A0A4U8UTI7"/>
<name>A0A4U8UTI7_STECR</name>
<comment type="caution">
    <text evidence="1">The sequence shown here is derived from an EMBL/GenBank/DDBJ whole genome shotgun (WGS) entry which is preliminary data.</text>
</comment>
<reference evidence="1 2" key="1">
    <citation type="journal article" date="2015" name="Genome Biol.">
        <title>Comparative genomics of Steinernema reveals deeply conserved gene regulatory networks.</title>
        <authorList>
            <person name="Dillman A.R."/>
            <person name="Macchietto M."/>
            <person name="Porter C.F."/>
            <person name="Rogers A."/>
            <person name="Williams B."/>
            <person name="Antoshechkin I."/>
            <person name="Lee M.M."/>
            <person name="Goodwin Z."/>
            <person name="Lu X."/>
            <person name="Lewis E.E."/>
            <person name="Goodrich-Blair H."/>
            <person name="Stock S.P."/>
            <person name="Adams B.J."/>
            <person name="Sternberg P.W."/>
            <person name="Mortazavi A."/>
        </authorList>
    </citation>
    <scope>NUCLEOTIDE SEQUENCE [LARGE SCALE GENOMIC DNA]</scope>
    <source>
        <strain evidence="1 2">ALL</strain>
    </source>
</reference>
<accession>A0A4U8UTI7</accession>
<dbReference type="Proteomes" id="UP000298663">
    <property type="component" value="Unassembled WGS sequence"/>
</dbReference>
<dbReference type="EMBL" id="AZBU02000001">
    <property type="protein sequence ID" value="TMS36622.1"/>
    <property type="molecule type" value="Genomic_DNA"/>
</dbReference>